<feature type="compositionally biased region" description="Basic residues" evidence="1">
    <location>
        <begin position="1"/>
        <end position="11"/>
    </location>
</feature>
<name>A0A0E9TBB3_ANGAN</name>
<dbReference type="AlphaFoldDB" id="A0A0E9TBB3"/>
<accession>A0A0E9TBB3</accession>
<evidence type="ECO:0000256" key="1">
    <source>
        <dbReference type="SAM" id="MobiDB-lite"/>
    </source>
</evidence>
<protein>
    <submittedName>
        <fullName evidence="2">Uncharacterized protein</fullName>
    </submittedName>
</protein>
<evidence type="ECO:0000313" key="2">
    <source>
        <dbReference type="EMBL" id="JAH50003.1"/>
    </source>
</evidence>
<dbReference type="EMBL" id="GBXM01058574">
    <property type="protein sequence ID" value="JAH50003.1"/>
    <property type="molecule type" value="Transcribed_RNA"/>
</dbReference>
<organism evidence="2">
    <name type="scientific">Anguilla anguilla</name>
    <name type="common">European freshwater eel</name>
    <name type="synonym">Muraena anguilla</name>
    <dbReference type="NCBI Taxonomy" id="7936"/>
    <lineage>
        <taxon>Eukaryota</taxon>
        <taxon>Metazoa</taxon>
        <taxon>Chordata</taxon>
        <taxon>Craniata</taxon>
        <taxon>Vertebrata</taxon>
        <taxon>Euteleostomi</taxon>
        <taxon>Actinopterygii</taxon>
        <taxon>Neopterygii</taxon>
        <taxon>Teleostei</taxon>
        <taxon>Anguilliformes</taxon>
        <taxon>Anguillidae</taxon>
        <taxon>Anguilla</taxon>
    </lineage>
</organism>
<reference evidence="2" key="2">
    <citation type="journal article" date="2015" name="Fish Shellfish Immunol.">
        <title>Early steps in the European eel (Anguilla anguilla)-Vibrio vulnificus interaction in the gills: Role of the RtxA13 toxin.</title>
        <authorList>
            <person name="Callol A."/>
            <person name="Pajuelo D."/>
            <person name="Ebbesson L."/>
            <person name="Teles M."/>
            <person name="MacKenzie S."/>
            <person name="Amaro C."/>
        </authorList>
    </citation>
    <scope>NUCLEOTIDE SEQUENCE</scope>
</reference>
<proteinExistence type="predicted"/>
<reference evidence="2" key="1">
    <citation type="submission" date="2014-11" db="EMBL/GenBank/DDBJ databases">
        <authorList>
            <person name="Amaro Gonzalez C."/>
        </authorList>
    </citation>
    <scope>NUCLEOTIDE SEQUENCE</scope>
</reference>
<feature type="region of interest" description="Disordered" evidence="1">
    <location>
        <begin position="1"/>
        <end position="35"/>
    </location>
</feature>
<sequence>MVFPPQHRHPRAQIFSLKQDGAHAPKRGGISLVDE</sequence>